<organism evidence="3 4">
    <name type="scientific">Dendroctonus ponderosae</name>
    <name type="common">Mountain pine beetle</name>
    <dbReference type="NCBI Taxonomy" id="77166"/>
    <lineage>
        <taxon>Eukaryota</taxon>
        <taxon>Metazoa</taxon>
        <taxon>Ecdysozoa</taxon>
        <taxon>Arthropoda</taxon>
        <taxon>Hexapoda</taxon>
        <taxon>Insecta</taxon>
        <taxon>Pterygota</taxon>
        <taxon>Neoptera</taxon>
        <taxon>Endopterygota</taxon>
        <taxon>Coleoptera</taxon>
        <taxon>Polyphaga</taxon>
        <taxon>Cucujiformia</taxon>
        <taxon>Curculionidae</taxon>
        <taxon>Scolytinae</taxon>
        <taxon>Dendroctonus</taxon>
    </lineage>
</organism>
<feature type="region of interest" description="Disordered" evidence="1">
    <location>
        <begin position="325"/>
        <end position="368"/>
    </location>
</feature>
<accession>U4UV96</accession>
<dbReference type="Gene3D" id="2.30.30.140">
    <property type="match status" value="2"/>
</dbReference>
<dbReference type="PROSITE" id="PS50304">
    <property type="entry name" value="TUDOR"/>
    <property type="match status" value="1"/>
</dbReference>
<dbReference type="SMART" id="SM00333">
    <property type="entry name" value="TUDOR"/>
    <property type="match status" value="3"/>
</dbReference>
<sequence length="688" mass="78357">MNHEIKKAFKSHSSKGCMPIEGTYALVEHRSFMSAYWHRALIKRVDINLDTVHVLLVDWGINVIVSTNKIKPLQKHLTKVESQAVLVKLAHIAPSNNQSVWPAKAANFLHTYQRSQEVLKMIVQDVKPDIEVALFSMNTNADICLNAAMVEHNLANSTGQISTQRVWQRLAEAEDSDICTNDGLVSSLLKKVDEEAKFEDGSDEEDLSGIAKKRVDIVKVESPELIWLKFVHFKDREREMFKNLQVHYSQDHQTQPKWEVGELCVTESDNQYARGKITKAVGNDYSVYLVDQDIPNIQSEVIEEKCSITPCEPQKKTWYEEILESAEAGESNSSTGLSKSDSIEPENPADPTQPCGTDDEHSCEDDAESICNKNEVEITDWLPPFKIVDRDFRARVTCVETGGHLFVHTAPLHEAYLKMEANIKAFFDRHPPSVSDQAWQAGELCTIKFNDGNWYRGKVLSTDDSNMVYVYMIDFGSDHKISRDELFREVLYTEIRAFATKIKLNRVFDKSGSWLTSDYDHFRDLVTDWCRIVIEGSLDVELPLADVYNNEQIFINQRLVELCPNLSRSSVEPGEIIEDDNTVIENIEIEEVISNHGETDDPIDSNSELAESDQTSYLESKFEDTTLKYKVQELPIELLRGEKMEMFMGGIKDYNKICIRLIDASTSEDMYDLASTIQDEVPRLPPMT</sequence>
<feature type="non-terminal residue" evidence="3">
    <location>
        <position position="688"/>
    </location>
</feature>
<protein>
    <recommendedName>
        <fullName evidence="2">Tudor domain-containing protein</fullName>
    </recommendedName>
</protein>
<dbReference type="InterPro" id="IPR002999">
    <property type="entry name" value="Tudor"/>
</dbReference>
<name>U4UV96_DENPD</name>
<dbReference type="PANTHER" id="PTHR16442:SF1">
    <property type="entry name" value="RING FINGER PROTEIN 17"/>
    <property type="match status" value="1"/>
</dbReference>
<dbReference type="EMBL" id="KB632379">
    <property type="protein sequence ID" value="ERL94120.1"/>
    <property type="molecule type" value="Genomic_DNA"/>
</dbReference>
<reference evidence="3 4" key="1">
    <citation type="journal article" date="2013" name="Genome Biol.">
        <title>Draft genome of the mountain pine beetle, Dendroctonus ponderosae Hopkins, a major forest pest.</title>
        <authorList>
            <person name="Keeling C.I."/>
            <person name="Yuen M.M."/>
            <person name="Liao N.Y."/>
            <person name="Docking T.R."/>
            <person name="Chan S.K."/>
            <person name="Taylor G.A."/>
            <person name="Palmquist D.L."/>
            <person name="Jackman S.D."/>
            <person name="Nguyen A."/>
            <person name="Li M."/>
            <person name="Henderson H."/>
            <person name="Janes J.K."/>
            <person name="Zhao Y."/>
            <person name="Pandoh P."/>
            <person name="Moore R."/>
            <person name="Sperling F.A."/>
            <person name="Huber D.P."/>
            <person name="Birol I."/>
            <person name="Jones S.J."/>
            <person name="Bohlmann J."/>
        </authorList>
    </citation>
    <scope>NUCLEOTIDE SEQUENCE</scope>
</reference>
<dbReference type="GO" id="GO:0005737">
    <property type="term" value="C:cytoplasm"/>
    <property type="evidence" value="ECO:0007669"/>
    <property type="project" value="UniProtKB-ARBA"/>
</dbReference>
<feature type="domain" description="Tudor" evidence="2">
    <location>
        <begin position="438"/>
        <end position="496"/>
    </location>
</feature>
<dbReference type="STRING" id="77166.U4UV96"/>
<dbReference type="SUPFAM" id="SSF63748">
    <property type="entry name" value="Tudor/PWWP/MBT"/>
    <property type="match status" value="3"/>
</dbReference>
<dbReference type="OrthoDB" id="5800423at2759"/>
<proteinExistence type="predicted"/>
<evidence type="ECO:0000313" key="3">
    <source>
        <dbReference type="EMBL" id="ERL94120.1"/>
    </source>
</evidence>
<evidence type="ECO:0000313" key="4">
    <source>
        <dbReference type="Proteomes" id="UP000030742"/>
    </source>
</evidence>
<gene>
    <name evidence="3" type="ORF">D910_11402</name>
</gene>
<feature type="compositionally biased region" description="Polar residues" evidence="1">
    <location>
        <begin position="330"/>
        <end position="340"/>
    </location>
</feature>
<dbReference type="Proteomes" id="UP000030742">
    <property type="component" value="Unassembled WGS sequence"/>
</dbReference>
<evidence type="ECO:0000259" key="2">
    <source>
        <dbReference type="PROSITE" id="PS50304"/>
    </source>
</evidence>
<evidence type="ECO:0000256" key="1">
    <source>
        <dbReference type="SAM" id="MobiDB-lite"/>
    </source>
</evidence>
<dbReference type="AlphaFoldDB" id="U4UV96"/>
<dbReference type="Gene3D" id="2.40.50.90">
    <property type="match status" value="2"/>
</dbReference>
<dbReference type="InterPro" id="IPR035437">
    <property type="entry name" value="SNase_OB-fold_sf"/>
</dbReference>
<dbReference type="CDD" id="cd20379">
    <property type="entry name" value="Tudor_dTUD-like"/>
    <property type="match status" value="1"/>
</dbReference>
<dbReference type="PANTHER" id="PTHR16442">
    <property type="entry name" value="RING FINGER PROTEIN 17"/>
    <property type="match status" value="1"/>
</dbReference>
<dbReference type="Pfam" id="PF00567">
    <property type="entry name" value="TUDOR"/>
    <property type="match status" value="3"/>
</dbReference>